<sequence length="160" mass="18339">MPEATSVGNDWRLLGCAYVQSFITNDKANQRLMEAHPIELSASIGRLAFTVTEEVFFPMVFGVETHCSYRAVEYLRRRDPEFGAAWVRRVRYRRQGLGLTMRPISRSRHVAADIARMLCRSWAHQHNADEPGVRVCDIVPVMLEDLRSTLCHQSEHPTDP</sequence>
<organism evidence="1 2">
    <name type="scientific">Streptomyces vulcanius</name>
    <dbReference type="NCBI Taxonomy" id="1441876"/>
    <lineage>
        <taxon>Bacteria</taxon>
        <taxon>Bacillati</taxon>
        <taxon>Actinomycetota</taxon>
        <taxon>Actinomycetes</taxon>
        <taxon>Kitasatosporales</taxon>
        <taxon>Streptomycetaceae</taxon>
        <taxon>Streptomyces</taxon>
    </lineage>
</organism>
<keyword evidence="2" id="KW-1185">Reference proteome</keyword>
<reference evidence="2" key="1">
    <citation type="journal article" date="2019" name="Int. J. Syst. Evol. Microbiol.">
        <title>The Global Catalogue of Microorganisms (GCM) 10K type strain sequencing project: providing services to taxonomists for standard genome sequencing and annotation.</title>
        <authorList>
            <consortium name="The Broad Institute Genomics Platform"/>
            <consortium name="The Broad Institute Genome Sequencing Center for Infectious Disease"/>
            <person name="Wu L."/>
            <person name="Ma J."/>
        </authorList>
    </citation>
    <scope>NUCLEOTIDE SEQUENCE [LARGE SCALE GENOMIC DNA]</scope>
    <source>
        <strain evidence="2">CGMCC 4.7177</strain>
    </source>
</reference>
<evidence type="ECO:0000313" key="2">
    <source>
        <dbReference type="Proteomes" id="UP001595839"/>
    </source>
</evidence>
<dbReference type="Proteomes" id="UP001595839">
    <property type="component" value="Unassembled WGS sequence"/>
</dbReference>
<protein>
    <submittedName>
        <fullName evidence="1">Uncharacterized protein</fullName>
    </submittedName>
</protein>
<comment type="caution">
    <text evidence="1">The sequence shown here is derived from an EMBL/GenBank/DDBJ whole genome shotgun (WGS) entry which is preliminary data.</text>
</comment>
<accession>A0ABV9AJ75</accession>
<gene>
    <name evidence="1" type="ORF">ACFPIH_02970</name>
</gene>
<evidence type="ECO:0000313" key="1">
    <source>
        <dbReference type="EMBL" id="MFC4498493.1"/>
    </source>
</evidence>
<dbReference type="RefSeq" id="WP_381167871.1">
    <property type="nucleotide sequence ID" value="NZ_JBHSFK010000002.1"/>
</dbReference>
<proteinExistence type="predicted"/>
<name>A0ABV9AJ75_9ACTN</name>
<dbReference type="EMBL" id="JBHSFK010000002">
    <property type="protein sequence ID" value="MFC4498493.1"/>
    <property type="molecule type" value="Genomic_DNA"/>
</dbReference>